<dbReference type="EMBL" id="JXST01000006">
    <property type="protein sequence ID" value="KIU17893.1"/>
    <property type="molecule type" value="Genomic_DNA"/>
</dbReference>
<reference evidence="1 2" key="1">
    <citation type="submission" date="2015-01" db="EMBL/GenBank/DDBJ databases">
        <title>Genome sequence of Mycobacterium llatzerense and Mycobacterium immunogenum recovered from brain abscess.</title>
        <authorList>
            <person name="Greninger A.L."/>
            <person name="Langelier C."/>
            <person name="Cunningham G."/>
            <person name="Chiu C.Y."/>
            <person name="Miller S."/>
        </authorList>
    </citation>
    <scope>NUCLEOTIDE SEQUENCE [LARGE SCALE GENOMIC DNA]</scope>
    <source>
        <strain evidence="1 2">CLUC14</strain>
    </source>
</reference>
<dbReference type="Proteomes" id="UP000032221">
    <property type="component" value="Unassembled WGS sequence"/>
</dbReference>
<organism evidence="1 2">
    <name type="scientific">Mycolicibacterium llatzerense</name>
    <dbReference type="NCBI Taxonomy" id="280871"/>
    <lineage>
        <taxon>Bacteria</taxon>
        <taxon>Bacillati</taxon>
        <taxon>Actinomycetota</taxon>
        <taxon>Actinomycetes</taxon>
        <taxon>Mycobacteriales</taxon>
        <taxon>Mycobacteriaceae</taxon>
        <taxon>Mycolicibacterium</taxon>
    </lineage>
</organism>
<dbReference type="RefSeq" id="WP_043984965.1">
    <property type="nucleotide sequence ID" value="NZ_JXST01000006.1"/>
</dbReference>
<proteinExistence type="predicted"/>
<dbReference type="PATRIC" id="fig|280871.6.peg.1329"/>
<protein>
    <submittedName>
        <fullName evidence="1">Uncharacterized protein</fullName>
    </submittedName>
</protein>
<sequence>MAGPPFHFDAEHFPAAHPGAIDDCPDCRPAPPTVWQDSFRNGPGALWSLPSHMPIYVFDGRLADVLQLSGAATELDYYEGTTA</sequence>
<evidence type="ECO:0000313" key="1">
    <source>
        <dbReference type="EMBL" id="KIU17893.1"/>
    </source>
</evidence>
<comment type="caution">
    <text evidence="1">The sequence shown here is derived from an EMBL/GenBank/DDBJ whole genome shotgun (WGS) entry which is preliminary data.</text>
</comment>
<keyword evidence="2" id="KW-1185">Reference proteome</keyword>
<gene>
    <name evidence="1" type="ORF">TL10_06455</name>
</gene>
<dbReference type="AlphaFoldDB" id="A0A0D1J8G8"/>
<evidence type="ECO:0000313" key="2">
    <source>
        <dbReference type="Proteomes" id="UP000032221"/>
    </source>
</evidence>
<name>A0A0D1J8G8_9MYCO</name>
<accession>A0A0D1J8G8</accession>
<dbReference type="STRING" id="280871.TL10_06455"/>